<accession>A0A0D3J679</accession>
<evidence type="ECO:0000256" key="2">
    <source>
        <dbReference type="PROSITE-ProRule" id="PRU00285"/>
    </source>
</evidence>
<dbReference type="InterPro" id="IPR002068">
    <property type="entry name" value="A-crystallin/Hsp20_dom"/>
</dbReference>
<evidence type="ECO:0000313" key="7">
    <source>
        <dbReference type="Proteomes" id="UP000013827"/>
    </source>
</evidence>
<name>A0A0D3J679_EMIH1</name>
<dbReference type="PROSITE" id="PS01031">
    <property type="entry name" value="SHSP"/>
    <property type="match status" value="1"/>
</dbReference>
<comment type="similarity">
    <text evidence="2 3">Belongs to the small heat shock protein (HSP20) family.</text>
</comment>
<dbReference type="PaxDb" id="2903-EOD19014"/>
<dbReference type="Proteomes" id="UP000013827">
    <property type="component" value="Unassembled WGS sequence"/>
</dbReference>
<feature type="domain" description="SHSP" evidence="5">
    <location>
        <begin position="18"/>
        <end position="127"/>
    </location>
</feature>
<organism evidence="6 7">
    <name type="scientific">Emiliania huxleyi (strain CCMP1516)</name>
    <dbReference type="NCBI Taxonomy" id="280463"/>
    <lineage>
        <taxon>Eukaryota</taxon>
        <taxon>Haptista</taxon>
        <taxon>Haptophyta</taxon>
        <taxon>Prymnesiophyceae</taxon>
        <taxon>Isochrysidales</taxon>
        <taxon>Noelaerhabdaceae</taxon>
        <taxon>Emiliania</taxon>
    </lineage>
</organism>
<keyword evidence="7" id="KW-1185">Reference proteome</keyword>
<protein>
    <recommendedName>
        <fullName evidence="5">SHSP domain-containing protein</fullName>
    </recommendedName>
</protein>
<reference evidence="6" key="2">
    <citation type="submission" date="2024-10" db="UniProtKB">
        <authorList>
            <consortium name="EnsemblProtists"/>
        </authorList>
    </citation>
    <scope>IDENTIFICATION</scope>
</reference>
<dbReference type="GO" id="GO:0009408">
    <property type="term" value="P:response to heat"/>
    <property type="evidence" value="ECO:0007669"/>
    <property type="project" value="InterPro"/>
</dbReference>
<dbReference type="Pfam" id="PF00011">
    <property type="entry name" value="HSP20"/>
    <property type="match status" value="1"/>
</dbReference>
<dbReference type="GeneID" id="17264560"/>
<dbReference type="HOGENOM" id="CLU_1800106_0_0_1"/>
<dbReference type="Gene3D" id="2.60.40.790">
    <property type="match status" value="1"/>
</dbReference>
<dbReference type="InterPro" id="IPR044587">
    <property type="entry name" value="HSP21-like"/>
</dbReference>
<evidence type="ECO:0000313" key="6">
    <source>
        <dbReference type="EnsemblProtists" id="EOD19014"/>
    </source>
</evidence>
<evidence type="ECO:0000256" key="4">
    <source>
        <dbReference type="SAM" id="MobiDB-lite"/>
    </source>
</evidence>
<feature type="region of interest" description="Disordered" evidence="4">
    <location>
        <begin position="119"/>
        <end position="149"/>
    </location>
</feature>
<dbReference type="PANTHER" id="PTHR46733">
    <property type="entry name" value="26.5 KDA HEAT SHOCK PROTEIN, MITOCHONDRIAL"/>
    <property type="match status" value="1"/>
</dbReference>
<dbReference type="RefSeq" id="XP_005771443.1">
    <property type="nucleotide sequence ID" value="XM_005771386.1"/>
</dbReference>
<dbReference type="EnsemblProtists" id="EOD19014">
    <property type="protein sequence ID" value="EOD19014"/>
    <property type="gene ID" value="EMIHUDRAFT_445051"/>
</dbReference>
<sequence length="149" mass="16332">MLALQMPFPRHDLFDLVDAFAHAPPRCHSSELRETEDAFHLAFEAPGVLPSDVDITLDEGVLRVRGESKFERSGLNYCGKIHRAVALPAERIDPEKVQATLEHGLLHVTVRKRARAEPIKVQVATSQPAAEEKADGATAADDDAMGDDQ</sequence>
<feature type="compositionally biased region" description="Acidic residues" evidence="4">
    <location>
        <begin position="140"/>
        <end position="149"/>
    </location>
</feature>
<dbReference type="PANTHER" id="PTHR46733:SF4">
    <property type="entry name" value="HEAT SHOCK PROTEIN 21, CHLOROPLASTIC"/>
    <property type="match status" value="1"/>
</dbReference>
<evidence type="ECO:0000259" key="5">
    <source>
        <dbReference type="PROSITE" id="PS01031"/>
    </source>
</evidence>
<evidence type="ECO:0000256" key="3">
    <source>
        <dbReference type="RuleBase" id="RU003616"/>
    </source>
</evidence>
<evidence type="ECO:0000256" key="1">
    <source>
        <dbReference type="ARBA" id="ARBA00023016"/>
    </source>
</evidence>
<reference evidence="7" key="1">
    <citation type="journal article" date="2013" name="Nature">
        <title>Pan genome of the phytoplankton Emiliania underpins its global distribution.</title>
        <authorList>
            <person name="Read B.A."/>
            <person name="Kegel J."/>
            <person name="Klute M.J."/>
            <person name="Kuo A."/>
            <person name="Lefebvre S.C."/>
            <person name="Maumus F."/>
            <person name="Mayer C."/>
            <person name="Miller J."/>
            <person name="Monier A."/>
            <person name="Salamov A."/>
            <person name="Young J."/>
            <person name="Aguilar M."/>
            <person name="Claverie J.M."/>
            <person name="Frickenhaus S."/>
            <person name="Gonzalez K."/>
            <person name="Herman E.K."/>
            <person name="Lin Y.C."/>
            <person name="Napier J."/>
            <person name="Ogata H."/>
            <person name="Sarno A.F."/>
            <person name="Shmutz J."/>
            <person name="Schroeder D."/>
            <person name="de Vargas C."/>
            <person name="Verret F."/>
            <person name="von Dassow P."/>
            <person name="Valentin K."/>
            <person name="Van de Peer Y."/>
            <person name="Wheeler G."/>
            <person name="Dacks J.B."/>
            <person name="Delwiche C.F."/>
            <person name="Dyhrman S.T."/>
            <person name="Glockner G."/>
            <person name="John U."/>
            <person name="Richards T."/>
            <person name="Worden A.Z."/>
            <person name="Zhang X."/>
            <person name="Grigoriev I.V."/>
            <person name="Allen A.E."/>
            <person name="Bidle K."/>
            <person name="Borodovsky M."/>
            <person name="Bowler C."/>
            <person name="Brownlee C."/>
            <person name="Cock J.M."/>
            <person name="Elias M."/>
            <person name="Gladyshev V.N."/>
            <person name="Groth M."/>
            <person name="Guda C."/>
            <person name="Hadaegh A."/>
            <person name="Iglesias-Rodriguez M.D."/>
            <person name="Jenkins J."/>
            <person name="Jones B.M."/>
            <person name="Lawson T."/>
            <person name="Leese F."/>
            <person name="Lindquist E."/>
            <person name="Lobanov A."/>
            <person name="Lomsadze A."/>
            <person name="Malik S.B."/>
            <person name="Marsh M.E."/>
            <person name="Mackinder L."/>
            <person name="Mock T."/>
            <person name="Mueller-Roeber B."/>
            <person name="Pagarete A."/>
            <person name="Parker M."/>
            <person name="Probert I."/>
            <person name="Quesneville H."/>
            <person name="Raines C."/>
            <person name="Rensing S.A."/>
            <person name="Riano-Pachon D.M."/>
            <person name="Richier S."/>
            <person name="Rokitta S."/>
            <person name="Shiraiwa Y."/>
            <person name="Soanes D.M."/>
            <person name="van der Giezen M."/>
            <person name="Wahlund T.M."/>
            <person name="Williams B."/>
            <person name="Wilson W."/>
            <person name="Wolfe G."/>
            <person name="Wurch L.L."/>
        </authorList>
    </citation>
    <scope>NUCLEOTIDE SEQUENCE</scope>
</reference>
<proteinExistence type="inferred from homology"/>
<dbReference type="InterPro" id="IPR008978">
    <property type="entry name" value="HSP20-like_chaperone"/>
</dbReference>
<dbReference type="SUPFAM" id="SSF49764">
    <property type="entry name" value="HSP20-like chaperones"/>
    <property type="match status" value="1"/>
</dbReference>
<dbReference type="AlphaFoldDB" id="A0A0D3J679"/>
<keyword evidence="1" id="KW-0346">Stress response</keyword>
<dbReference type="KEGG" id="ehx:EMIHUDRAFT_445051"/>
<dbReference type="CDD" id="cd00298">
    <property type="entry name" value="ACD_sHsps_p23-like"/>
    <property type="match status" value="1"/>
</dbReference>